<dbReference type="Pfam" id="PF03928">
    <property type="entry name" value="HbpS-like"/>
    <property type="match status" value="1"/>
</dbReference>
<evidence type="ECO:0008006" key="3">
    <source>
        <dbReference type="Google" id="ProtNLM"/>
    </source>
</evidence>
<dbReference type="PANTHER" id="PTHR34309">
    <property type="entry name" value="SLR1406 PROTEIN"/>
    <property type="match status" value="1"/>
</dbReference>
<comment type="caution">
    <text evidence="1">The sequence shown here is derived from an EMBL/GenBank/DDBJ whole genome shotgun (WGS) entry which is preliminary data.</text>
</comment>
<gene>
    <name evidence="1" type="ORF">TrCOL_g802</name>
</gene>
<evidence type="ECO:0000313" key="1">
    <source>
        <dbReference type="EMBL" id="GMI38232.1"/>
    </source>
</evidence>
<dbReference type="PANTHER" id="PTHR34309:SF10">
    <property type="entry name" value="SLR1406 PROTEIN"/>
    <property type="match status" value="1"/>
</dbReference>
<dbReference type="OrthoDB" id="10319523at2759"/>
<reference evidence="2" key="1">
    <citation type="journal article" date="2023" name="Commun. Biol.">
        <title>Genome analysis of Parmales, the sister group of diatoms, reveals the evolutionary specialization of diatoms from phago-mixotrophs to photoautotrophs.</title>
        <authorList>
            <person name="Ban H."/>
            <person name="Sato S."/>
            <person name="Yoshikawa S."/>
            <person name="Yamada K."/>
            <person name="Nakamura Y."/>
            <person name="Ichinomiya M."/>
            <person name="Sato N."/>
            <person name="Blanc-Mathieu R."/>
            <person name="Endo H."/>
            <person name="Kuwata A."/>
            <person name="Ogata H."/>
        </authorList>
    </citation>
    <scope>NUCLEOTIDE SEQUENCE [LARGE SCALE GENOMIC DNA]</scope>
</reference>
<dbReference type="Gene3D" id="3.30.450.150">
    <property type="entry name" value="Haem-degrading domain"/>
    <property type="match status" value="1"/>
</dbReference>
<dbReference type="AlphaFoldDB" id="A0A9W7L8L9"/>
<dbReference type="InterPro" id="IPR052517">
    <property type="entry name" value="GlcG_carb_metab_protein"/>
</dbReference>
<protein>
    <recommendedName>
        <fullName evidence="3">Heme-binding protein</fullName>
    </recommendedName>
</protein>
<evidence type="ECO:0000313" key="2">
    <source>
        <dbReference type="Proteomes" id="UP001165065"/>
    </source>
</evidence>
<name>A0A9W7L8L9_9STRA</name>
<sequence>MSSASLRLMGALNITKTIINECKAKGYPPVAVSILSCAGNPVTTVLMDGCSPVIFPQMAESKARVAVGFKVSSRDFGDKYLSTGSPTKIMQLDNMCSISNLAMFPGGVTIKDASGRIVGGVGVSGATGDQDEELALLGSEAYKELE</sequence>
<dbReference type="InterPro" id="IPR005624">
    <property type="entry name" value="PduO/GlcC-like"/>
</dbReference>
<dbReference type="InterPro" id="IPR038084">
    <property type="entry name" value="PduO/GlcC-like_sf"/>
</dbReference>
<dbReference type="Proteomes" id="UP001165065">
    <property type="component" value="Unassembled WGS sequence"/>
</dbReference>
<proteinExistence type="predicted"/>
<dbReference type="SUPFAM" id="SSF143744">
    <property type="entry name" value="GlcG-like"/>
    <property type="match status" value="1"/>
</dbReference>
<accession>A0A9W7L8L9</accession>
<dbReference type="EMBL" id="BRYA01001055">
    <property type="protein sequence ID" value="GMI38232.1"/>
    <property type="molecule type" value="Genomic_DNA"/>
</dbReference>
<organism evidence="1 2">
    <name type="scientific">Triparma columacea</name>
    <dbReference type="NCBI Taxonomy" id="722753"/>
    <lineage>
        <taxon>Eukaryota</taxon>
        <taxon>Sar</taxon>
        <taxon>Stramenopiles</taxon>
        <taxon>Ochrophyta</taxon>
        <taxon>Bolidophyceae</taxon>
        <taxon>Parmales</taxon>
        <taxon>Triparmaceae</taxon>
        <taxon>Triparma</taxon>
    </lineage>
</organism>
<keyword evidence="2" id="KW-1185">Reference proteome</keyword>